<dbReference type="GO" id="GO:0005634">
    <property type="term" value="C:nucleus"/>
    <property type="evidence" value="ECO:0007669"/>
    <property type="project" value="UniProtKB-SubCell"/>
</dbReference>
<proteinExistence type="inferred from homology"/>
<accession>A0A8C5MHK7</accession>
<comment type="subcellular location">
    <subcellularLocation>
        <location evidence="2">Nucleus</location>
    </subcellularLocation>
</comment>
<reference evidence="14" key="2">
    <citation type="submission" date="2025-09" db="UniProtKB">
        <authorList>
            <consortium name="Ensembl"/>
        </authorList>
    </citation>
    <scope>IDENTIFICATION</scope>
</reference>
<dbReference type="Pfam" id="PF13465">
    <property type="entry name" value="zf-H2C2_2"/>
    <property type="match status" value="1"/>
</dbReference>
<dbReference type="FunFam" id="3.30.160.60:FF:002090">
    <property type="entry name" value="Zinc finger protein 473"/>
    <property type="match status" value="1"/>
</dbReference>
<keyword evidence="11" id="KW-0539">Nucleus</keyword>
<evidence type="ECO:0000256" key="7">
    <source>
        <dbReference type="ARBA" id="ARBA00022833"/>
    </source>
</evidence>
<dbReference type="InterPro" id="IPR036236">
    <property type="entry name" value="Znf_C2H2_sf"/>
</dbReference>
<evidence type="ECO:0000256" key="11">
    <source>
        <dbReference type="ARBA" id="ARBA00023242"/>
    </source>
</evidence>
<dbReference type="FunFam" id="3.30.160.60:FF:002716">
    <property type="entry name" value="Zinc finger protein 212"/>
    <property type="match status" value="1"/>
</dbReference>
<evidence type="ECO:0000256" key="1">
    <source>
        <dbReference type="ARBA" id="ARBA00003767"/>
    </source>
</evidence>
<dbReference type="FunFam" id="3.30.160.60:FF:000358">
    <property type="entry name" value="zinc finger protein 24"/>
    <property type="match status" value="1"/>
</dbReference>
<keyword evidence="7" id="KW-0862">Zinc</keyword>
<evidence type="ECO:0000256" key="12">
    <source>
        <dbReference type="PROSITE-ProRule" id="PRU00042"/>
    </source>
</evidence>
<evidence type="ECO:0000256" key="4">
    <source>
        <dbReference type="ARBA" id="ARBA00022723"/>
    </source>
</evidence>
<feature type="domain" description="C2H2-type" evidence="13">
    <location>
        <begin position="460"/>
        <end position="487"/>
    </location>
</feature>
<dbReference type="PROSITE" id="PS00028">
    <property type="entry name" value="ZINC_FINGER_C2H2_1"/>
    <property type="match status" value="9"/>
</dbReference>
<dbReference type="Gene3D" id="3.30.160.60">
    <property type="entry name" value="Classic Zinc Finger"/>
    <property type="match status" value="9"/>
</dbReference>
<comment type="similarity">
    <text evidence="3">Belongs to the krueppel C2H2-type zinc-finger protein family.</text>
</comment>
<evidence type="ECO:0000313" key="14">
    <source>
        <dbReference type="Ensembl" id="ENSLLEP00000012202.1"/>
    </source>
</evidence>
<dbReference type="PROSITE" id="PS50157">
    <property type="entry name" value="ZINC_FINGER_C2H2_2"/>
    <property type="match status" value="9"/>
</dbReference>
<keyword evidence="4" id="KW-0479">Metal-binding</keyword>
<dbReference type="Pfam" id="PF00096">
    <property type="entry name" value="zf-C2H2"/>
    <property type="match status" value="7"/>
</dbReference>
<dbReference type="OrthoDB" id="1095242at2759"/>
<dbReference type="Ensembl" id="ENSLLET00000012681.1">
    <property type="protein sequence ID" value="ENSLLEP00000012202.1"/>
    <property type="gene ID" value="ENSLLEG00000007694.1"/>
</dbReference>
<dbReference type="Proteomes" id="UP000694569">
    <property type="component" value="Unplaced"/>
</dbReference>
<evidence type="ECO:0000256" key="2">
    <source>
        <dbReference type="ARBA" id="ARBA00004123"/>
    </source>
</evidence>
<evidence type="ECO:0000256" key="6">
    <source>
        <dbReference type="ARBA" id="ARBA00022771"/>
    </source>
</evidence>
<dbReference type="InterPro" id="IPR050826">
    <property type="entry name" value="Krueppel_C2H2_ZnFinger"/>
</dbReference>
<name>A0A8C5MHK7_9ANUR</name>
<feature type="domain" description="C2H2-type" evidence="13">
    <location>
        <begin position="165"/>
        <end position="192"/>
    </location>
</feature>
<dbReference type="InterPro" id="IPR013087">
    <property type="entry name" value="Znf_C2H2_type"/>
</dbReference>
<keyword evidence="6 12" id="KW-0863">Zinc-finger</keyword>
<protein>
    <recommendedName>
        <fullName evidence="13">C2H2-type domain-containing protein</fullName>
    </recommendedName>
</protein>
<feature type="domain" description="C2H2-type" evidence="13">
    <location>
        <begin position="109"/>
        <end position="136"/>
    </location>
</feature>
<sequence length="491" mass="55745">MVTVSLCVCQVPIRCEDVTVHLSMEDDGSLTHIMGENKTNESMNSAKDYLLAAFNSSDHLQGFPRESELFSAQSVHTYTMMSSYQNGDVFLSRSDPLLSETKRKLEKSFSCSECGKNFTQASYLVTHQRIHTGEQPFSCSECGKRFNQKPSLIRHQRIHTGEKPFTCADCGKCFTLKHNLITHQKIHTGEKPFNCTECGKCFSRATHLASHKRIHTGDKRFLCPETGKYFNGNHSNVTQQKILTLIHTMPRRMRDAITTKDNSYSEGDSYLNSIESRSMESGILGGNEKTESVIFPQSARDPERRSTYSKFSKGINSSSMAHSDLRKVFFLETDPVALKGSRRPDKQFPCPECEKCYSMKRDLVAHQKVHTGELPYKCSDCGKGFIRSEHLVRHQRIHTGEKPYKCSDCGKSFVQPSSLATHQRIHRGDKPFKCDECGKCFTQDSSLAYHKTIHTGEKPFKCEECGKCFRIKPILIMHQRTHTGEKPFVCL</sequence>
<dbReference type="SMART" id="SM00355">
    <property type="entry name" value="ZnF_C2H2"/>
    <property type="match status" value="9"/>
</dbReference>
<dbReference type="GeneTree" id="ENSGT01150000286939"/>
<dbReference type="FunFam" id="3.30.160.60:FF:000295">
    <property type="entry name" value="zinc finger protein 19"/>
    <property type="match status" value="1"/>
</dbReference>
<evidence type="ECO:0000256" key="9">
    <source>
        <dbReference type="ARBA" id="ARBA00023125"/>
    </source>
</evidence>
<keyword evidence="9" id="KW-0238">DNA-binding</keyword>
<feature type="domain" description="C2H2-type" evidence="13">
    <location>
        <begin position="432"/>
        <end position="459"/>
    </location>
</feature>
<dbReference type="SUPFAM" id="SSF57667">
    <property type="entry name" value="beta-beta-alpha zinc fingers"/>
    <property type="match status" value="5"/>
</dbReference>
<dbReference type="AlphaFoldDB" id="A0A8C5MHK7"/>
<feature type="domain" description="C2H2-type" evidence="13">
    <location>
        <begin position="376"/>
        <end position="403"/>
    </location>
</feature>
<dbReference type="FunFam" id="3.30.160.60:FF:000739">
    <property type="entry name" value="Zgc:171418 protein"/>
    <property type="match status" value="1"/>
</dbReference>
<reference evidence="14" key="1">
    <citation type="submission" date="2025-08" db="UniProtKB">
        <authorList>
            <consortium name="Ensembl"/>
        </authorList>
    </citation>
    <scope>IDENTIFICATION</scope>
</reference>
<feature type="domain" description="C2H2-type" evidence="13">
    <location>
        <begin position="348"/>
        <end position="375"/>
    </location>
</feature>
<evidence type="ECO:0000256" key="10">
    <source>
        <dbReference type="ARBA" id="ARBA00023163"/>
    </source>
</evidence>
<organism evidence="14 15">
    <name type="scientific">Leptobrachium leishanense</name>
    <name type="common">Leishan spiny toad</name>
    <dbReference type="NCBI Taxonomy" id="445787"/>
    <lineage>
        <taxon>Eukaryota</taxon>
        <taxon>Metazoa</taxon>
        <taxon>Chordata</taxon>
        <taxon>Craniata</taxon>
        <taxon>Vertebrata</taxon>
        <taxon>Euteleostomi</taxon>
        <taxon>Amphibia</taxon>
        <taxon>Batrachia</taxon>
        <taxon>Anura</taxon>
        <taxon>Pelobatoidea</taxon>
        <taxon>Megophryidae</taxon>
        <taxon>Leptobrachium</taxon>
    </lineage>
</organism>
<dbReference type="FunFam" id="3.30.160.60:FF:002343">
    <property type="entry name" value="Zinc finger protein 33A"/>
    <property type="match status" value="2"/>
</dbReference>
<dbReference type="FunFam" id="3.30.160.60:FF:000812">
    <property type="entry name" value="zinc finger protein 23 isoform X2"/>
    <property type="match status" value="1"/>
</dbReference>
<keyword evidence="15" id="KW-1185">Reference proteome</keyword>
<evidence type="ECO:0000256" key="5">
    <source>
        <dbReference type="ARBA" id="ARBA00022737"/>
    </source>
</evidence>
<dbReference type="PANTHER" id="PTHR24377">
    <property type="entry name" value="IP01015P-RELATED"/>
    <property type="match status" value="1"/>
</dbReference>
<feature type="domain" description="C2H2-type" evidence="13">
    <location>
        <begin position="137"/>
        <end position="164"/>
    </location>
</feature>
<feature type="domain" description="C2H2-type" evidence="13">
    <location>
        <begin position="193"/>
        <end position="220"/>
    </location>
</feature>
<keyword evidence="10" id="KW-0804">Transcription</keyword>
<comment type="function">
    <text evidence="1">May be involved in transcriptional regulation.</text>
</comment>
<dbReference type="GO" id="GO:0003677">
    <property type="term" value="F:DNA binding"/>
    <property type="evidence" value="ECO:0007669"/>
    <property type="project" value="UniProtKB-KW"/>
</dbReference>
<dbReference type="GO" id="GO:0008270">
    <property type="term" value="F:zinc ion binding"/>
    <property type="evidence" value="ECO:0007669"/>
    <property type="project" value="UniProtKB-KW"/>
</dbReference>
<keyword evidence="5" id="KW-0677">Repeat</keyword>
<evidence type="ECO:0000259" key="13">
    <source>
        <dbReference type="PROSITE" id="PS50157"/>
    </source>
</evidence>
<keyword evidence="8" id="KW-0805">Transcription regulation</keyword>
<evidence type="ECO:0000313" key="15">
    <source>
        <dbReference type="Proteomes" id="UP000694569"/>
    </source>
</evidence>
<evidence type="ECO:0000256" key="8">
    <source>
        <dbReference type="ARBA" id="ARBA00023015"/>
    </source>
</evidence>
<evidence type="ECO:0000256" key="3">
    <source>
        <dbReference type="ARBA" id="ARBA00006991"/>
    </source>
</evidence>
<feature type="domain" description="C2H2-type" evidence="13">
    <location>
        <begin position="404"/>
        <end position="431"/>
    </location>
</feature>
<dbReference type="FunFam" id="3.30.160.60:FF:000478">
    <property type="entry name" value="Zinc finger protein 133"/>
    <property type="match status" value="1"/>
</dbReference>